<accession>A0A7I8DU76</accession>
<protein>
    <submittedName>
        <fullName evidence="3">ABC transporter substrate-binding protein</fullName>
    </submittedName>
</protein>
<organism evidence="3 4">
    <name type="scientific">Anaerocolumna chitinilytica</name>
    <dbReference type="NCBI Taxonomy" id="1727145"/>
    <lineage>
        <taxon>Bacteria</taxon>
        <taxon>Bacillati</taxon>
        <taxon>Bacillota</taxon>
        <taxon>Clostridia</taxon>
        <taxon>Lachnospirales</taxon>
        <taxon>Lachnospiraceae</taxon>
        <taxon>Anaerocolumna</taxon>
    </lineage>
</organism>
<name>A0A7I8DU76_9FIRM</name>
<evidence type="ECO:0000313" key="4">
    <source>
        <dbReference type="Proteomes" id="UP000515703"/>
    </source>
</evidence>
<gene>
    <name evidence="3" type="primary">ABC-SBP_2</name>
    <name evidence="3" type="ORF">bsdcttw_39250</name>
</gene>
<dbReference type="PROSITE" id="PS51257">
    <property type="entry name" value="PROKAR_LIPOPROTEIN"/>
    <property type="match status" value="1"/>
</dbReference>
<proteinExistence type="predicted"/>
<dbReference type="RefSeq" id="WP_185256513.1">
    <property type="nucleotide sequence ID" value="NZ_AP023368.1"/>
</dbReference>
<evidence type="ECO:0000259" key="2">
    <source>
        <dbReference type="Pfam" id="PF12010"/>
    </source>
</evidence>
<dbReference type="Pfam" id="PF12010">
    <property type="entry name" value="DUF3502"/>
    <property type="match status" value="1"/>
</dbReference>
<dbReference type="AlphaFoldDB" id="A0A7I8DU76"/>
<dbReference type="PANTHER" id="PTHR43649:SF17">
    <property type="entry name" value="ABC TRANSPORTER SOLUTE BINDING PROTEIN-SUGAR TRANSPORT"/>
    <property type="match status" value="1"/>
</dbReference>
<dbReference type="EMBL" id="AP023368">
    <property type="protein sequence ID" value="BCK00885.1"/>
    <property type="molecule type" value="Genomic_DNA"/>
</dbReference>
<evidence type="ECO:0000313" key="3">
    <source>
        <dbReference type="EMBL" id="BCK00885.1"/>
    </source>
</evidence>
<dbReference type="InterPro" id="IPR022627">
    <property type="entry name" value="DUF3502"/>
</dbReference>
<dbReference type="Proteomes" id="UP000515703">
    <property type="component" value="Chromosome"/>
</dbReference>
<dbReference type="PANTHER" id="PTHR43649">
    <property type="entry name" value="ARABINOSE-BINDING PROTEIN-RELATED"/>
    <property type="match status" value="1"/>
</dbReference>
<keyword evidence="1" id="KW-0732">Signal</keyword>
<dbReference type="KEGG" id="acht:bsdcttw_39250"/>
<dbReference type="InterPro" id="IPR050490">
    <property type="entry name" value="Bact_solute-bd_prot1"/>
</dbReference>
<dbReference type="SUPFAM" id="SSF53850">
    <property type="entry name" value="Periplasmic binding protein-like II"/>
    <property type="match status" value="1"/>
</dbReference>
<feature type="chain" id="PRO_5039409426" evidence="1">
    <location>
        <begin position="25"/>
        <end position="503"/>
    </location>
</feature>
<dbReference type="Gene3D" id="3.40.190.10">
    <property type="entry name" value="Periplasmic binding protein-like II"/>
    <property type="match status" value="2"/>
</dbReference>
<reference evidence="3 4" key="1">
    <citation type="submission" date="2020-08" db="EMBL/GenBank/DDBJ databases">
        <title>Draft genome sequencing of an Anaerocolumna strain isolated from anoxic soil subjected to BSD treatment.</title>
        <authorList>
            <person name="Uek A."/>
            <person name="Tonouchi A."/>
        </authorList>
    </citation>
    <scope>NUCLEOTIDE SEQUENCE [LARGE SCALE GENOMIC DNA]</scope>
    <source>
        <strain evidence="3 4">CTTW</strain>
    </source>
</reference>
<keyword evidence="4" id="KW-1185">Reference proteome</keyword>
<sequence length="503" mass="54824">MKTIVGKKIAALFITVAMLTAALAGCSKSGDSSGASGDKKEEAQGKEDMYTVTVYAPYAATTEDCDAIAAKISEITEKEIGCKVELVRNVTKEQLNLALTSGEKLDLFYAFPWEVSLSSMASSNQIVAMDDLLKQYGSDMQNSISADDFKCVTVGGKVYGIPMNKDKAQARGFLMDKAIADEVGIDYTVKKTYAELEADLQKVKDAHPDIWPVVANAGTMMRPLPVDTLGDNLGVLENALGDSTQVVNLYDSNSYKEYVGYMYKWAQNGLMMPDAANTTESYDALIRSGVGFGTFTPIKAGFEAEETRKCGKDIVAVTMYDAHSITTMVNAAWCIANNSKNPDKAMQMLNLMYTNPEVANLFVNGIEGKNYKYVDKEKNIITYADGIDASNTGYSVVGWAWPNEQITSVWQGDDADVWTKLGEFNKAAKSSPAKGFVWDNSKVLNEVTASQNVISKYEASLDCGSVNPDEALPKMNEELKSAGLDKIIKEKQQQLDAWLAANK</sequence>
<reference evidence="3 4" key="2">
    <citation type="submission" date="2020-08" db="EMBL/GenBank/DDBJ databases">
        <authorList>
            <person name="Ueki A."/>
            <person name="Tonouchi A."/>
        </authorList>
    </citation>
    <scope>NUCLEOTIDE SEQUENCE [LARGE SCALE GENOMIC DNA]</scope>
    <source>
        <strain evidence="3 4">CTTW</strain>
    </source>
</reference>
<feature type="signal peptide" evidence="1">
    <location>
        <begin position="1"/>
        <end position="24"/>
    </location>
</feature>
<evidence type="ECO:0000256" key="1">
    <source>
        <dbReference type="SAM" id="SignalP"/>
    </source>
</evidence>
<feature type="domain" description="DUF3502" evidence="2">
    <location>
        <begin position="432"/>
        <end position="500"/>
    </location>
</feature>